<keyword evidence="17" id="KW-1185">Reference proteome</keyword>
<organism evidence="16 17">
    <name type="scientific">Peribacillus muralis</name>
    <dbReference type="NCBI Taxonomy" id="264697"/>
    <lineage>
        <taxon>Bacteria</taxon>
        <taxon>Bacillati</taxon>
        <taxon>Bacillota</taxon>
        <taxon>Bacilli</taxon>
        <taxon>Bacillales</taxon>
        <taxon>Bacillaceae</taxon>
        <taxon>Peribacillus</taxon>
    </lineage>
</organism>
<feature type="domain" description="PTS EIIA type-1" evidence="13">
    <location>
        <begin position="483"/>
        <end position="587"/>
    </location>
</feature>
<evidence type="ECO:0000259" key="15">
    <source>
        <dbReference type="PROSITE" id="PS51103"/>
    </source>
</evidence>
<evidence type="ECO:0000256" key="11">
    <source>
        <dbReference type="PROSITE-ProRule" id="PRU00421"/>
    </source>
</evidence>
<feature type="transmembrane region" description="Helical" evidence="12">
    <location>
        <begin position="419"/>
        <end position="442"/>
    </location>
</feature>
<accession>A0A1B3XW21</accession>
<feature type="transmembrane region" description="Helical" evidence="12">
    <location>
        <begin position="289"/>
        <end position="310"/>
    </location>
</feature>
<name>A0A1B3XW21_9BACI</name>
<reference evidence="16 17" key="1">
    <citation type="submission" date="2016-08" db="EMBL/GenBank/DDBJ databases">
        <title>Complete genome sequence of Bacillus muralis G25-68, a strain with toxicity to nematodes.</title>
        <authorList>
            <person name="Zheng Z."/>
        </authorList>
    </citation>
    <scope>NUCLEOTIDE SEQUENCE [LARGE SCALE GENOMIC DNA]</scope>
    <source>
        <strain evidence="16 17">G25-68</strain>
        <plasmid evidence="17">pg25-68</plasmid>
    </source>
</reference>
<dbReference type="Pfam" id="PF00367">
    <property type="entry name" value="PTS_EIIB"/>
    <property type="match status" value="1"/>
</dbReference>
<keyword evidence="2" id="KW-0813">Transport</keyword>
<dbReference type="SUPFAM" id="SSF51261">
    <property type="entry name" value="Duplicated hybrid motif"/>
    <property type="match status" value="1"/>
</dbReference>
<dbReference type="PROSITE" id="PS51098">
    <property type="entry name" value="PTS_EIIB_TYPE_1"/>
    <property type="match status" value="1"/>
</dbReference>
<dbReference type="SUPFAM" id="SSF55604">
    <property type="entry name" value="Glucose permease domain IIB"/>
    <property type="match status" value="1"/>
</dbReference>
<feature type="transmembrane region" description="Helical" evidence="12">
    <location>
        <begin position="175"/>
        <end position="194"/>
    </location>
</feature>
<dbReference type="PANTHER" id="PTHR30175:SF1">
    <property type="entry name" value="PTS SYSTEM ARBUTIN-, CELLOBIOSE-, AND SALICIN-SPECIFIC EIIBC COMPONENT-RELATED"/>
    <property type="match status" value="1"/>
</dbReference>
<dbReference type="InterPro" id="IPR013013">
    <property type="entry name" value="PTS_EIIC_1"/>
</dbReference>
<dbReference type="InterPro" id="IPR018113">
    <property type="entry name" value="PTrfase_EIIB_Cys"/>
</dbReference>
<dbReference type="KEGG" id="bmur:ABE28_023920"/>
<keyword evidence="9 12" id="KW-1133">Transmembrane helix</keyword>
<feature type="transmembrane region" description="Helical" evidence="12">
    <location>
        <begin position="102"/>
        <end position="123"/>
    </location>
</feature>
<dbReference type="OrthoDB" id="9769191at2"/>
<feature type="transmembrane region" description="Helical" evidence="12">
    <location>
        <begin position="354"/>
        <end position="374"/>
    </location>
</feature>
<dbReference type="Gene3D" id="2.70.70.10">
    <property type="entry name" value="Glucose Permease (Domain IIA)"/>
    <property type="match status" value="1"/>
</dbReference>
<dbReference type="RefSeq" id="WP_064464662.1">
    <property type="nucleotide sequence ID" value="NZ_CP017081.1"/>
</dbReference>
<evidence type="ECO:0000256" key="9">
    <source>
        <dbReference type="ARBA" id="ARBA00022989"/>
    </source>
</evidence>
<dbReference type="AlphaFoldDB" id="A0A1B3XW21"/>
<feature type="transmembrane region" description="Helical" evidence="12">
    <location>
        <begin position="248"/>
        <end position="269"/>
    </location>
</feature>
<keyword evidence="16" id="KW-0614">Plasmid</keyword>
<dbReference type="PROSITE" id="PS51103">
    <property type="entry name" value="PTS_EIIC_TYPE_1"/>
    <property type="match status" value="1"/>
</dbReference>
<evidence type="ECO:0000256" key="4">
    <source>
        <dbReference type="ARBA" id="ARBA00022597"/>
    </source>
</evidence>
<evidence type="ECO:0000313" key="17">
    <source>
        <dbReference type="Proteomes" id="UP000077926"/>
    </source>
</evidence>
<feature type="transmembrane region" description="Helical" evidence="12">
    <location>
        <begin position="143"/>
        <end position="163"/>
    </location>
</feature>
<dbReference type="PROSITE" id="PS00371">
    <property type="entry name" value="PTS_EIIA_TYPE_1_HIS"/>
    <property type="match status" value="1"/>
</dbReference>
<evidence type="ECO:0000259" key="13">
    <source>
        <dbReference type="PROSITE" id="PS51093"/>
    </source>
</evidence>
<evidence type="ECO:0000256" key="2">
    <source>
        <dbReference type="ARBA" id="ARBA00022448"/>
    </source>
</evidence>
<keyword evidence="7 12" id="KW-0812">Transmembrane</keyword>
<evidence type="ECO:0000256" key="5">
    <source>
        <dbReference type="ARBA" id="ARBA00022679"/>
    </source>
</evidence>
<feature type="transmembrane region" description="Helical" evidence="12">
    <location>
        <begin position="381"/>
        <end position="407"/>
    </location>
</feature>
<feature type="transmembrane region" description="Helical" evidence="12">
    <location>
        <begin position="206"/>
        <end position="228"/>
    </location>
</feature>
<keyword evidence="10 12" id="KW-0472">Membrane</keyword>
<dbReference type="NCBIfam" id="TIGR00830">
    <property type="entry name" value="PTBA"/>
    <property type="match status" value="1"/>
</dbReference>
<keyword evidence="6" id="KW-0598">Phosphotransferase system</keyword>
<evidence type="ECO:0000256" key="6">
    <source>
        <dbReference type="ARBA" id="ARBA00022683"/>
    </source>
</evidence>
<dbReference type="FunFam" id="2.70.70.10:FF:000001">
    <property type="entry name" value="PTS system glucose-specific IIA component"/>
    <property type="match status" value="1"/>
</dbReference>
<dbReference type="FunFam" id="3.30.1360.60:FF:000001">
    <property type="entry name" value="PTS system glucose-specific IIBC component PtsG"/>
    <property type="match status" value="1"/>
</dbReference>
<dbReference type="PROSITE" id="PS01035">
    <property type="entry name" value="PTS_EIIB_TYPE_1_CYS"/>
    <property type="match status" value="1"/>
</dbReference>
<keyword evidence="8" id="KW-0418">Kinase</keyword>
<feature type="domain" description="PTS EIIC type-1" evidence="15">
    <location>
        <begin position="104"/>
        <end position="460"/>
    </location>
</feature>
<dbReference type="Proteomes" id="UP000077926">
    <property type="component" value="Plasmid pG25-68"/>
</dbReference>
<dbReference type="InterPro" id="IPR036878">
    <property type="entry name" value="Glu_permease_IIB"/>
</dbReference>
<evidence type="ECO:0000256" key="7">
    <source>
        <dbReference type="ARBA" id="ARBA00022692"/>
    </source>
</evidence>
<dbReference type="InterPro" id="IPR011297">
    <property type="entry name" value="PTS_IIABC_b_glu"/>
</dbReference>
<geneLocation type="plasmid" evidence="17">
    <name>pg25-68</name>
</geneLocation>
<dbReference type="Pfam" id="PF00358">
    <property type="entry name" value="PTS_EIIA_1"/>
    <property type="match status" value="1"/>
</dbReference>
<proteinExistence type="predicted"/>
<keyword evidence="4" id="KW-0762">Sugar transport</keyword>
<dbReference type="PROSITE" id="PS51093">
    <property type="entry name" value="PTS_EIIA_TYPE_1"/>
    <property type="match status" value="1"/>
</dbReference>
<comment type="subcellular location">
    <subcellularLocation>
        <location evidence="1">Cell membrane</location>
        <topology evidence="1">Multi-pass membrane protein</topology>
    </subcellularLocation>
</comment>
<dbReference type="CDD" id="cd00212">
    <property type="entry name" value="PTS_IIB_glc"/>
    <property type="match status" value="1"/>
</dbReference>
<feature type="transmembrane region" description="Helical" evidence="12">
    <location>
        <begin position="322"/>
        <end position="342"/>
    </location>
</feature>
<dbReference type="InterPro" id="IPR001127">
    <property type="entry name" value="PTS_EIIA_1_perm"/>
</dbReference>
<dbReference type="InterPro" id="IPR011055">
    <property type="entry name" value="Dup_hybrid_motif"/>
</dbReference>
<evidence type="ECO:0000259" key="14">
    <source>
        <dbReference type="PROSITE" id="PS51098"/>
    </source>
</evidence>
<sequence length="614" mass="65664">MNYKKLAGEINYFVGGEENIKNVVHCATRLRFNLHDNKKADKEKLENLDGVLSVVVNSGQFQVVIGSHVSEVFKEIQSAVNIDGDKNNTTPSKQKVNIIEKVFEVISGSFSPLLGALAGAGMLRALLALLTMTDILSTDSGTYTILLAAGNAIFYFLPIFLGITISTKLGANPYVGGMIGATLLEPNFIGLLQVRGDITDFLGIPVVLVNYASSVFPAFIAITIYALLNRCLKKIIHKDLQMFMLPMLALIIIVPLTMIAFGPVGIYIANSIGTFINFLYAETGVLTGAILGGGWTFLTLFGIHTGFTPFILENLASGGDPILALVSAAVFAQIGLAFGVFLKTEDKKLKALAGSTLMPGLLSGITEPILYGLALRYKRGLIYIAIGGVIGGGVSGLLGAVATVYAFPSILSVPIYSPLISYVIAMFVAFAVSAGLTLVLGFEDKKTIAMDEKKLESEPSSEKNETILSPLSGLVKPLNEVNDSVFSSNAMGRGVAIEPTEGRVTSPVNGVVTMVFPTYHAIGIQSDEGAEVLIHIGINTVSLQGEHFSSAIKQGDRVTQGQHLIDFDVKKIKEAGYEVVTPIIITNTDNYIEFIDLKSDTVQAKEELLRLVAN</sequence>
<dbReference type="EMBL" id="CP017081">
    <property type="protein sequence ID" value="AOH57399.1"/>
    <property type="molecule type" value="Genomic_DNA"/>
</dbReference>
<keyword evidence="3" id="KW-1003">Cell membrane</keyword>
<dbReference type="InterPro" id="IPR003352">
    <property type="entry name" value="PTS_EIIC"/>
</dbReference>
<keyword evidence="5" id="KW-0808">Transferase</keyword>
<dbReference type="NCBIfam" id="TIGR01995">
    <property type="entry name" value="PTS-II-ABC-beta"/>
    <property type="match status" value="1"/>
</dbReference>
<dbReference type="GO" id="GO:0005886">
    <property type="term" value="C:plasma membrane"/>
    <property type="evidence" value="ECO:0007669"/>
    <property type="project" value="UniProtKB-SubCell"/>
</dbReference>
<gene>
    <name evidence="16" type="ORF">ABE28_023920</name>
</gene>
<evidence type="ECO:0000256" key="10">
    <source>
        <dbReference type="ARBA" id="ARBA00023136"/>
    </source>
</evidence>
<dbReference type="InterPro" id="IPR001996">
    <property type="entry name" value="PTS_IIB_1"/>
</dbReference>
<dbReference type="Pfam" id="PF02378">
    <property type="entry name" value="PTS_EIIC"/>
    <property type="match status" value="1"/>
</dbReference>
<feature type="active site" description="Phosphocysteine intermediate; for EIIB activity" evidence="11">
    <location>
        <position position="26"/>
    </location>
</feature>
<evidence type="ECO:0000256" key="1">
    <source>
        <dbReference type="ARBA" id="ARBA00004651"/>
    </source>
</evidence>
<dbReference type="GO" id="GO:0016301">
    <property type="term" value="F:kinase activity"/>
    <property type="evidence" value="ECO:0007669"/>
    <property type="project" value="UniProtKB-KW"/>
</dbReference>
<evidence type="ECO:0000256" key="3">
    <source>
        <dbReference type="ARBA" id="ARBA00022475"/>
    </source>
</evidence>
<protein>
    <submittedName>
        <fullName evidence="16">PTS beta-glucoside transporter subunit EIIBCA</fullName>
    </submittedName>
</protein>
<dbReference type="PANTHER" id="PTHR30175">
    <property type="entry name" value="PHOSPHOTRANSFERASE SYSTEM TRANSPORT PROTEIN"/>
    <property type="match status" value="1"/>
</dbReference>
<dbReference type="Gene3D" id="3.30.1360.60">
    <property type="entry name" value="Glucose permease domain IIB"/>
    <property type="match status" value="1"/>
</dbReference>
<dbReference type="GO" id="GO:0008982">
    <property type="term" value="F:protein-N(PI)-phosphohistidine-sugar phosphotransferase activity"/>
    <property type="evidence" value="ECO:0007669"/>
    <property type="project" value="InterPro"/>
</dbReference>
<feature type="domain" description="PTS EIIB type-1" evidence="14">
    <location>
        <begin position="4"/>
        <end position="86"/>
    </location>
</feature>
<dbReference type="InterPro" id="IPR050558">
    <property type="entry name" value="PTS_Sugar-Specific_Components"/>
</dbReference>
<evidence type="ECO:0000256" key="12">
    <source>
        <dbReference type="SAM" id="Phobius"/>
    </source>
</evidence>
<evidence type="ECO:0000256" key="8">
    <source>
        <dbReference type="ARBA" id="ARBA00022777"/>
    </source>
</evidence>
<evidence type="ECO:0000313" key="16">
    <source>
        <dbReference type="EMBL" id="AOH57399.1"/>
    </source>
</evidence>
<dbReference type="GO" id="GO:0009401">
    <property type="term" value="P:phosphoenolpyruvate-dependent sugar phosphotransferase system"/>
    <property type="evidence" value="ECO:0007669"/>
    <property type="project" value="UniProtKB-KW"/>
</dbReference>